<keyword evidence="1" id="KW-0812">Transmembrane</keyword>
<evidence type="ECO:0008006" key="4">
    <source>
        <dbReference type="Google" id="ProtNLM"/>
    </source>
</evidence>
<sequence length="89" mass="10110">MSPFEVLMLLCFGSAWPFSIYTSIVSRSTRGKNPVFLVVLLAGYTAGILHKLFYSMDAVIILYCLNWIMIAIDSALYVRNRRLERVSDA</sequence>
<keyword evidence="1" id="KW-1133">Transmembrane helix</keyword>
<feature type="transmembrane region" description="Helical" evidence="1">
    <location>
        <begin position="60"/>
        <end position="78"/>
    </location>
</feature>
<evidence type="ECO:0000313" key="2">
    <source>
        <dbReference type="EMBL" id="MEM5948778.1"/>
    </source>
</evidence>
<keyword evidence="1" id="KW-0472">Membrane</keyword>
<accession>A0ABU9UDN6</accession>
<dbReference type="EMBL" id="JBCHKQ010000005">
    <property type="protein sequence ID" value="MEM5948778.1"/>
    <property type="molecule type" value="Genomic_DNA"/>
</dbReference>
<feature type="transmembrane region" description="Helical" evidence="1">
    <location>
        <begin position="36"/>
        <end position="54"/>
    </location>
</feature>
<dbReference type="RefSeq" id="WP_420070229.1">
    <property type="nucleotide sequence ID" value="NZ_JBCHKQ010000005.1"/>
</dbReference>
<organism evidence="2 3">
    <name type="scientific">Rarispira pelagica</name>
    <dbReference type="NCBI Taxonomy" id="3141764"/>
    <lineage>
        <taxon>Bacteria</taxon>
        <taxon>Pseudomonadati</taxon>
        <taxon>Spirochaetota</taxon>
        <taxon>Spirochaetia</taxon>
        <taxon>Winmispirales</taxon>
        <taxon>Winmispiraceae</taxon>
        <taxon>Rarispira</taxon>
    </lineage>
</organism>
<evidence type="ECO:0000256" key="1">
    <source>
        <dbReference type="SAM" id="Phobius"/>
    </source>
</evidence>
<protein>
    <recommendedName>
        <fullName evidence="4">PQ-loop repeat-containing protein</fullName>
    </recommendedName>
</protein>
<dbReference type="Proteomes" id="UP001466331">
    <property type="component" value="Unassembled WGS sequence"/>
</dbReference>
<evidence type="ECO:0000313" key="3">
    <source>
        <dbReference type="Proteomes" id="UP001466331"/>
    </source>
</evidence>
<gene>
    <name evidence="2" type="ORF">WKV44_09530</name>
</gene>
<feature type="transmembrane region" description="Helical" evidence="1">
    <location>
        <begin position="6"/>
        <end position="24"/>
    </location>
</feature>
<name>A0ABU9UDN6_9SPIR</name>
<proteinExistence type="predicted"/>
<reference evidence="2 3" key="1">
    <citation type="submission" date="2024-03" db="EMBL/GenBank/DDBJ databases">
        <title>Ignisphaera cupida sp. nov., a hyperthermophilic hydrolytic archaeon from a hot spring of Kamchatka, and proposal of Ignisphaeraceae fam. nov.</title>
        <authorList>
            <person name="Podosokorskaya O.A."/>
            <person name="Elcheninov A.G."/>
            <person name="Maltseva A.I."/>
            <person name="Zayulina K.S."/>
            <person name="Novikov A."/>
            <person name="Merkel A.Y."/>
        </authorList>
    </citation>
    <scope>NUCLEOTIDE SEQUENCE [LARGE SCALE GENOMIC DNA]</scope>
    <source>
        <strain evidence="2 3">38H-sp</strain>
    </source>
</reference>
<comment type="caution">
    <text evidence="2">The sequence shown here is derived from an EMBL/GenBank/DDBJ whole genome shotgun (WGS) entry which is preliminary data.</text>
</comment>
<keyword evidence="3" id="KW-1185">Reference proteome</keyword>